<dbReference type="Proteomes" id="UP000306477">
    <property type="component" value="Unassembled WGS sequence"/>
</dbReference>
<evidence type="ECO:0000256" key="1">
    <source>
        <dbReference type="SAM" id="Phobius"/>
    </source>
</evidence>
<dbReference type="InterPro" id="IPR058887">
    <property type="entry name" value="YuzI-like"/>
</dbReference>
<organism evidence="2 3">
    <name type="scientific">Bacillus timonensis</name>
    <dbReference type="NCBI Taxonomy" id="1033734"/>
    <lineage>
        <taxon>Bacteria</taxon>
        <taxon>Bacillati</taxon>
        <taxon>Bacillota</taxon>
        <taxon>Bacilli</taxon>
        <taxon>Bacillales</taxon>
        <taxon>Bacillaceae</taxon>
        <taxon>Bacillus</taxon>
    </lineage>
</organism>
<keyword evidence="1" id="KW-0472">Membrane</keyword>
<keyword evidence="1" id="KW-1133">Transmembrane helix</keyword>
<comment type="caution">
    <text evidence="2">The sequence shown here is derived from an EMBL/GenBank/DDBJ whole genome shotgun (WGS) entry which is preliminary data.</text>
</comment>
<name>A0A4S3PQR1_9BACI</name>
<feature type="transmembrane region" description="Helical" evidence="1">
    <location>
        <begin position="47"/>
        <end position="65"/>
    </location>
</feature>
<evidence type="ECO:0000313" key="3">
    <source>
        <dbReference type="Proteomes" id="UP000306477"/>
    </source>
</evidence>
<dbReference type="EMBL" id="SLUB01000021">
    <property type="protein sequence ID" value="THE11997.1"/>
    <property type="molecule type" value="Genomic_DNA"/>
</dbReference>
<evidence type="ECO:0000313" key="2">
    <source>
        <dbReference type="EMBL" id="THE11997.1"/>
    </source>
</evidence>
<gene>
    <name evidence="2" type="ORF">E1I69_12575</name>
</gene>
<dbReference type="AlphaFoldDB" id="A0A4S3PQR1"/>
<keyword evidence="3" id="KW-1185">Reference proteome</keyword>
<dbReference type="Pfam" id="PF26135">
    <property type="entry name" value="YuzI"/>
    <property type="match status" value="1"/>
</dbReference>
<dbReference type="OrthoDB" id="2972455at2"/>
<protein>
    <submittedName>
        <fullName evidence="2">Uncharacterized protein</fullName>
    </submittedName>
</protein>
<sequence>MVRAFFFLVGYVLAVYGGISTIAYLNLTTTGLSFLEYFQFISKKIECYLIVVGLVMIWISIYFPAKPPKKE</sequence>
<reference evidence="2 3" key="1">
    <citation type="journal article" date="2019" name="Indoor Air">
        <title>Impacts of indoor surface finishes on bacterial viability.</title>
        <authorList>
            <person name="Hu J."/>
            <person name="Maamar S.B."/>
            <person name="Glawe A.J."/>
            <person name="Gottel N."/>
            <person name="Gilbert J.A."/>
            <person name="Hartmann E.M."/>
        </authorList>
    </citation>
    <scope>NUCLEOTIDE SEQUENCE [LARGE SCALE GENOMIC DNA]</scope>
    <source>
        <strain evidence="2 3">AF060A6</strain>
    </source>
</reference>
<proteinExistence type="predicted"/>
<feature type="transmembrane region" description="Helical" evidence="1">
    <location>
        <begin position="6"/>
        <end position="27"/>
    </location>
</feature>
<keyword evidence="1" id="KW-0812">Transmembrane</keyword>
<accession>A0A4S3PQR1</accession>